<feature type="transmembrane region" description="Helical" evidence="8">
    <location>
        <begin position="364"/>
        <end position="385"/>
    </location>
</feature>
<feature type="transmembrane region" description="Helical" evidence="8">
    <location>
        <begin position="232"/>
        <end position="252"/>
    </location>
</feature>
<keyword evidence="10" id="KW-1185">Reference proteome</keyword>
<comment type="caution">
    <text evidence="9">The sequence shown here is derived from an EMBL/GenBank/DDBJ whole genome shotgun (WGS) entry which is preliminary data.</text>
</comment>
<dbReference type="PANTHER" id="PTHR42865">
    <property type="entry name" value="PROTON/GLUTAMATE-ASPARTATE SYMPORTER"/>
    <property type="match status" value="1"/>
</dbReference>
<dbReference type="InterPro" id="IPR036458">
    <property type="entry name" value="Na:dicarbo_symporter_sf"/>
</dbReference>
<evidence type="ECO:0000256" key="4">
    <source>
        <dbReference type="ARBA" id="ARBA00022692"/>
    </source>
</evidence>
<keyword evidence="2" id="KW-0813">Transport</keyword>
<feature type="transmembrane region" description="Helical" evidence="8">
    <location>
        <begin position="97"/>
        <end position="118"/>
    </location>
</feature>
<gene>
    <name evidence="9" type="primary">dctA_2</name>
    <name evidence="9" type="ORF">Ltuc_2246</name>
</gene>
<name>A0A0W0ZZ73_9GAMM</name>
<dbReference type="GO" id="GO:0006835">
    <property type="term" value="P:dicarboxylic acid transport"/>
    <property type="evidence" value="ECO:0007669"/>
    <property type="project" value="TreeGrafter"/>
</dbReference>
<dbReference type="Pfam" id="PF00375">
    <property type="entry name" value="SDF"/>
    <property type="match status" value="1"/>
</dbReference>
<dbReference type="InterPro" id="IPR001991">
    <property type="entry name" value="Na-dicarboxylate_symporter"/>
</dbReference>
<keyword evidence="5" id="KW-0769">Symport</keyword>
<feature type="transmembrane region" description="Helical" evidence="8">
    <location>
        <begin position="59"/>
        <end position="85"/>
    </location>
</feature>
<dbReference type="STRING" id="40335.Ltuc_2246"/>
<sequence>MILFEKRVMNRSHVNQLNLQIIIAIITGAIIGILLHLIPEKSLVFEYIVEGFLDWGGNVFITILKMLVIPVVFVSLICGTFNINSSRQFGRTAFKTIILYLVTTALAIGLALAVASLFDFSDSKKIPIIHQHKTISAPTIKETLLNLVPSNPIKAMAEGNMLQIIIFALLFGVSITSAGKSAKKIKELFKAADAVVMRLVHLVFLAAPYGIFCLISVMFARIGLDLIIQLSGYFFTVLLTLSLHLLAVYPILLKSFTGLSPLTFFRQMWPAMIFAFSTSSSNASIPVVLKTVKEKLGVDESVSSFIIPLGATINMDGTAIMQGVATVFIANAYAIDLGLSGYLTVILLATLASIGTAGVPGVGLVTLTMVLIQVGIPVEGISLIIGIDRLLDMARTVVNICGDATVACIVGYSESALNEKEYYKTNTVEI</sequence>
<comment type="subcellular location">
    <subcellularLocation>
        <location evidence="1">Cell membrane</location>
        <topology evidence="1">Multi-pass membrane protein</topology>
    </subcellularLocation>
</comment>
<keyword evidence="3" id="KW-1003">Cell membrane</keyword>
<evidence type="ECO:0000256" key="5">
    <source>
        <dbReference type="ARBA" id="ARBA00022847"/>
    </source>
</evidence>
<dbReference type="GO" id="GO:0015293">
    <property type="term" value="F:symporter activity"/>
    <property type="evidence" value="ECO:0007669"/>
    <property type="project" value="UniProtKB-KW"/>
</dbReference>
<evidence type="ECO:0000256" key="1">
    <source>
        <dbReference type="ARBA" id="ARBA00004651"/>
    </source>
</evidence>
<evidence type="ECO:0000256" key="6">
    <source>
        <dbReference type="ARBA" id="ARBA00022989"/>
    </source>
</evidence>
<keyword evidence="4 8" id="KW-0812">Transmembrane</keyword>
<protein>
    <submittedName>
        <fullName evidence="9">C4-dicarboxylate transport protein</fullName>
    </submittedName>
</protein>
<feature type="transmembrane region" description="Helical" evidence="8">
    <location>
        <begin position="161"/>
        <end position="178"/>
    </location>
</feature>
<dbReference type="PRINTS" id="PR00173">
    <property type="entry name" value="EDTRNSPORT"/>
</dbReference>
<dbReference type="PATRIC" id="fig|40335.7.peg.2396"/>
<evidence type="ECO:0000313" key="9">
    <source>
        <dbReference type="EMBL" id="KTD74399.1"/>
    </source>
</evidence>
<dbReference type="GO" id="GO:0005886">
    <property type="term" value="C:plasma membrane"/>
    <property type="evidence" value="ECO:0007669"/>
    <property type="project" value="UniProtKB-SubCell"/>
</dbReference>
<organism evidence="9 10">
    <name type="scientific">Legionella tucsonensis</name>
    <dbReference type="NCBI Taxonomy" id="40335"/>
    <lineage>
        <taxon>Bacteria</taxon>
        <taxon>Pseudomonadati</taxon>
        <taxon>Pseudomonadota</taxon>
        <taxon>Gammaproteobacteria</taxon>
        <taxon>Legionellales</taxon>
        <taxon>Legionellaceae</taxon>
        <taxon>Legionella</taxon>
    </lineage>
</organism>
<dbReference type="AlphaFoldDB" id="A0A0W0ZZ73"/>
<dbReference type="SUPFAM" id="SSF118215">
    <property type="entry name" value="Proton glutamate symport protein"/>
    <property type="match status" value="1"/>
</dbReference>
<feature type="transmembrane region" description="Helical" evidence="8">
    <location>
        <begin position="337"/>
        <end position="358"/>
    </location>
</feature>
<accession>A0A0W0ZZ73</accession>
<keyword evidence="6 8" id="KW-1133">Transmembrane helix</keyword>
<dbReference type="FunFam" id="1.10.3860.10:FF:000001">
    <property type="entry name" value="C4-dicarboxylate transport protein"/>
    <property type="match status" value="1"/>
</dbReference>
<evidence type="ECO:0000256" key="7">
    <source>
        <dbReference type="ARBA" id="ARBA00023136"/>
    </source>
</evidence>
<evidence type="ECO:0000256" key="3">
    <source>
        <dbReference type="ARBA" id="ARBA00022475"/>
    </source>
</evidence>
<keyword evidence="7 8" id="KW-0472">Membrane</keyword>
<reference evidence="9 10" key="1">
    <citation type="submission" date="2015-11" db="EMBL/GenBank/DDBJ databases">
        <title>Genomic analysis of 38 Legionella species identifies large and diverse effector repertoires.</title>
        <authorList>
            <person name="Burstein D."/>
            <person name="Amaro F."/>
            <person name="Zusman T."/>
            <person name="Lifshitz Z."/>
            <person name="Cohen O."/>
            <person name="Gilbert J.A."/>
            <person name="Pupko T."/>
            <person name="Shuman H.A."/>
            <person name="Segal G."/>
        </authorList>
    </citation>
    <scope>NUCLEOTIDE SEQUENCE [LARGE SCALE GENOMIC DNA]</scope>
    <source>
        <strain evidence="9 10">ATCC 49180</strain>
    </source>
</reference>
<evidence type="ECO:0000313" key="10">
    <source>
        <dbReference type="Proteomes" id="UP000054693"/>
    </source>
</evidence>
<proteinExistence type="predicted"/>
<evidence type="ECO:0000256" key="2">
    <source>
        <dbReference type="ARBA" id="ARBA00022448"/>
    </source>
</evidence>
<feature type="transmembrane region" description="Helical" evidence="8">
    <location>
        <begin position="199"/>
        <end position="220"/>
    </location>
</feature>
<dbReference type="Proteomes" id="UP000054693">
    <property type="component" value="Unassembled WGS sequence"/>
</dbReference>
<evidence type="ECO:0000256" key="8">
    <source>
        <dbReference type="SAM" id="Phobius"/>
    </source>
</evidence>
<dbReference type="PANTHER" id="PTHR42865:SF7">
    <property type="entry name" value="PROTON_GLUTAMATE-ASPARTATE SYMPORTER"/>
    <property type="match status" value="1"/>
</dbReference>
<dbReference type="EMBL" id="LNZA01000001">
    <property type="protein sequence ID" value="KTD74399.1"/>
    <property type="molecule type" value="Genomic_DNA"/>
</dbReference>
<feature type="transmembrane region" description="Helical" evidence="8">
    <location>
        <begin position="21"/>
        <end position="39"/>
    </location>
</feature>
<dbReference type="Gene3D" id="1.10.3860.10">
    <property type="entry name" value="Sodium:dicarboxylate symporter"/>
    <property type="match status" value="1"/>
</dbReference>